<keyword evidence="3" id="KW-0238">DNA-binding</keyword>
<sequence length="330" mass="38235">MNLRQRGESLLKILPPKAQALETTTLYERLCEQGAKVSLRTFQRNLERLAQDYPHIHCERVGNSYRWWADKSISRWTLLPTDAMNLVMLMDHATRFGMRAQVEKLAPLYDYAQSILKNARPTVDWSKKVISTTRFITLQPGRIEPDVLIELQKALLDDYSVEASYLKRGARDARTYRLKPLGLSYQDSNLYLSCVFEGYRSGDPIRALPLHRFASVKTIREEIPGPLSFDIESLQAKRSLIDLKSKEPVFLKLRISLELHERLKENPLTTDQRLWQDETECRYWSGSLYLSQGLSLWLLSQGDGLEVLEPEDLRREMALTAERMAALYRA</sequence>
<dbReference type="Proteomes" id="UP000183046">
    <property type="component" value="Unassembled WGS sequence"/>
</dbReference>
<dbReference type="PANTHER" id="PTHR34580:SF1">
    <property type="entry name" value="PROTEIN PAFC"/>
    <property type="match status" value="1"/>
</dbReference>
<accession>A0A1G5PI37</accession>
<dbReference type="InterPro" id="IPR026881">
    <property type="entry name" value="WYL_dom"/>
</dbReference>
<protein>
    <submittedName>
        <fullName evidence="3">Predicted DNA-binding transcriptional regulator YafY, contains an HTH and WYL domains</fullName>
    </submittedName>
</protein>
<evidence type="ECO:0000259" key="2">
    <source>
        <dbReference type="Pfam" id="PF25583"/>
    </source>
</evidence>
<dbReference type="PROSITE" id="PS52050">
    <property type="entry name" value="WYL"/>
    <property type="match status" value="1"/>
</dbReference>
<dbReference type="RefSeq" id="WP_081348015.1">
    <property type="nucleotide sequence ID" value="NZ_FMWB01000031.1"/>
</dbReference>
<dbReference type="InterPro" id="IPR057727">
    <property type="entry name" value="WCX_dom"/>
</dbReference>
<dbReference type="GO" id="GO:0003677">
    <property type="term" value="F:DNA binding"/>
    <property type="evidence" value="ECO:0007669"/>
    <property type="project" value="UniProtKB-KW"/>
</dbReference>
<organism evidence="3 4">
    <name type="scientific">Pseudomonas oryzihabitans</name>
    <dbReference type="NCBI Taxonomy" id="47885"/>
    <lineage>
        <taxon>Bacteria</taxon>
        <taxon>Pseudomonadati</taxon>
        <taxon>Pseudomonadota</taxon>
        <taxon>Gammaproteobacteria</taxon>
        <taxon>Pseudomonadales</taxon>
        <taxon>Pseudomonadaceae</taxon>
        <taxon>Pseudomonas</taxon>
    </lineage>
</organism>
<dbReference type="Pfam" id="PF13280">
    <property type="entry name" value="WYL"/>
    <property type="match status" value="1"/>
</dbReference>
<gene>
    <name evidence="3" type="ORF">SAMN05216279_13120</name>
</gene>
<dbReference type="InterPro" id="IPR051534">
    <property type="entry name" value="CBASS_pafABC_assoc_protein"/>
</dbReference>
<evidence type="ECO:0000313" key="4">
    <source>
        <dbReference type="Proteomes" id="UP000183046"/>
    </source>
</evidence>
<feature type="domain" description="WYL" evidence="1">
    <location>
        <begin position="147"/>
        <end position="217"/>
    </location>
</feature>
<evidence type="ECO:0000313" key="3">
    <source>
        <dbReference type="EMBL" id="SCZ48740.1"/>
    </source>
</evidence>
<name>A0A1G5PI37_9PSED</name>
<dbReference type="AlphaFoldDB" id="A0A1G5PI37"/>
<proteinExistence type="predicted"/>
<feature type="domain" description="WCX" evidence="2">
    <location>
        <begin position="248"/>
        <end position="325"/>
    </location>
</feature>
<dbReference type="PANTHER" id="PTHR34580">
    <property type="match status" value="1"/>
</dbReference>
<dbReference type="EMBL" id="FMWB01000031">
    <property type="protein sequence ID" value="SCZ48740.1"/>
    <property type="molecule type" value="Genomic_DNA"/>
</dbReference>
<reference evidence="4" key="1">
    <citation type="submission" date="2016-10" db="EMBL/GenBank/DDBJ databases">
        <authorList>
            <person name="de Groot N.N."/>
        </authorList>
    </citation>
    <scope>NUCLEOTIDE SEQUENCE [LARGE SCALE GENOMIC DNA]</scope>
    <source>
        <strain evidence="4">DSM 15758</strain>
    </source>
</reference>
<comment type="caution">
    <text evidence="3">The sequence shown here is derived from an EMBL/GenBank/DDBJ whole genome shotgun (WGS) entry which is preliminary data.</text>
</comment>
<dbReference type="Pfam" id="PF25583">
    <property type="entry name" value="WCX"/>
    <property type="match status" value="1"/>
</dbReference>
<dbReference type="OrthoDB" id="6997152at2"/>
<evidence type="ECO:0000259" key="1">
    <source>
        <dbReference type="Pfam" id="PF13280"/>
    </source>
</evidence>